<protein>
    <submittedName>
        <fullName evidence="6">ABC transporter substrate-binding protein</fullName>
    </submittedName>
</protein>
<evidence type="ECO:0000256" key="3">
    <source>
        <dbReference type="ARBA" id="ARBA00022448"/>
    </source>
</evidence>
<keyword evidence="7" id="KW-1185">Reference proteome</keyword>
<organism evidence="6 7">
    <name type="scientific">Paenibacillus chartarius</name>
    <dbReference type="NCBI Taxonomy" id="747481"/>
    <lineage>
        <taxon>Bacteria</taxon>
        <taxon>Bacillati</taxon>
        <taxon>Bacillota</taxon>
        <taxon>Bacilli</taxon>
        <taxon>Bacillales</taxon>
        <taxon>Paenibacillaceae</taxon>
        <taxon>Paenibacillus</taxon>
    </lineage>
</organism>
<dbReference type="InterPro" id="IPR050490">
    <property type="entry name" value="Bact_solute-bd_prot1"/>
</dbReference>
<evidence type="ECO:0000256" key="5">
    <source>
        <dbReference type="SAM" id="SignalP"/>
    </source>
</evidence>
<comment type="subcellular location">
    <subcellularLocation>
        <location evidence="1">Cell envelope</location>
    </subcellularLocation>
</comment>
<dbReference type="Pfam" id="PF01547">
    <property type="entry name" value="SBP_bac_1"/>
    <property type="match status" value="1"/>
</dbReference>
<dbReference type="Gene3D" id="3.40.190.10">
    <property type="entry name" value="Periplasmic binding protein-like II"/>
    <property type="match status" value="1"/>
</dbReference>
<dbReference type="CDD" id="cd13585">
    <property type="entry name" value="PBP2_TMBP_like"/>
    <property type="match status" value="1"/>
</dbReference>
<name>A0ABV6DKB7_9BACL</name>
<comment type="similarity">
    <text evidence="2">Belongs to the bacterial solute-binding protein 1 family.</text>
</comment>
<reference evidence="6 7" key="1">
    <citation type="submission" date="2024-09" db="EMBL/GenBank/DDBJ databases">
        <authorList>
            <person name="Sun Q."/>
            <person name="Mori K."/>
        </authorList>
    </citation>
    <scope>NUCLEOTIDE SEQUENCE [LARGE SCALE GENOMIC DNA]</scope>
    <source>
        <strain evidence="6 7">CCM 7759</strain>
    </source>
</reference>
<keyword evidence="4 5" id="KW-0732">Signal</keyword>
<gene>
    <name evidence="6" type="ORF">ACFFK0_11615</name>
</gene>
<proteinExistence type="inferred from homology"/>
<feature type="signal peptide" evidence="5">
    <location>
        <begin position="1"/>
        <end position="24"/>
    </location>
</feature>
<evidence type="ECO:0000313" key="7">
    <source>
        <dbReference type="Proteomes" id="UP001589776"/>
    </source>
</evidence>
<evidence type="ECO:0000256" key="1">
    <source>
        <dbReference type="ARBA" id="ARBA00004196"/>
    </source>
</evidence>
<dbReference type="PROSITE" id="PS51257">
    <property type="entry name" value="PROKAR_LIPOPROTEIN"/>
    <property type="match status" value="1"/>
</dbReference>
<evidence type="ECO:0000313" key="6">
    <source>
        <dbReference type="EMBL" id="MFC0213096.1"/>
    </source>
</evidence>
<dbReference type="Proteomes" id="UP001589776">
    <property type="component" value="Unassembled WGS sequence"/>
</dbReference>
<feature type="chain" id="PRO_5047538261" evidence="5">
    <location>
        <begin position="25"/>
        <end position="499"/>
    </location>
</feature>
<evidence type="ECO:0000256" key="2">
    <source>
        <dbReference type="ARBA" id="ARBA00008520"/>
    </source>
</evidence>
<sequence>MKPVARRMVSTGLVLALTVPLAVACTKAENKETEGERTLRIATTMYGGGEGENEYFRQQFTEVFEYANPNIKLEFVPVMDNSRFMYGGAPEPGEKMPDPYEKMKEVMQGSNPPDVVMVDFGQLPDLVQNNMLSPLDPMIQKDKFDTSDYVPAVLDGIKGAATDGKLYALAPTFSSSALIYNKKLFQDAGVEFPKDGMTWQEVFDLAKRVTKPDGDKPVYGFNFNTGSGGDIFWSTQMYSQPLQLRMWDDTGEHMTVDSDQWEKVWSTIIQLQKDKVMPEAIDYSQPGNRAKMMQPDQNNPFAYDDFMSGKLAMSVVYYGWLPQLINANKNAANIKGYNPIEWDVVSMPSHPEAPGVSGQIYMNGIMGINVKAHNPDDAWKFIKFINGDDWARLKSGSSGQLVSRKKHIKAPGGATFNIAAFYNTKPVAQNLNDYKIARENPNIYSVQGLAQQNFMSALQGKISVRDALKKWQTDGDAMLKQLKENPTAPIGPHGISAEQ</sequence>
<dbReference type="EMBL" id="JBHLWN010000046">
    <property type="protein sequence ID" value="MFC0213096.1"/>
    <property type="molecule type" value="Genomic_DNA"/>
</dbReference>
<dbReference type="PANTHER" id="PTHR43649">
    <property type="entry name" value="ARABINOSE-BINDING PROTEIN-RELATED"/>
    <property type="match status" value="1"/>
</dbReference>
<keyword evidence="3" id="KW-0813">Transport</keyword>
<dbReference type="RefSeq" id="WP_377470354.1">
    <property type="nucleotide sequence ID" value="NZ_JBHLWN010000046.1"/>
</dbReference>
<dbReference type="PANTHER" id="PTHR43649:SF31">
    <property type="entry name" value="SN-GLYCEROL-3-PHOSPHATE-BINDING PERIPLASMIC PROTEIN UGPB"/>
    <property type="match status" value="1"/>
</dbReference>
<accession>A0ABV6DKB7</accession>
<dbReference type="InterPro" id="IPR006059">
    <property type="entry name" value="SBP"/>
</dbReference>
<evidence type="ECO:0000256" key="4">
    <source>
        <dbReference type="ARBA" id="ARBA00022729"/>
    </source>
</evidence>
<comment type="caution">
    <text evidence="6">The sequence shown here is derived from an EMBL/GenBank/DDBJ whole genome shotgun (WGS) entry which is preliminary data.</text>
</comment>
<dbReference type="SUPFAM" id="SSF53850">
    <property type="entry name" value="Periplasmic binding protein-like II"/>
    <property type="match status" value="1"/>
</dbReference>